<comment type="caution">
    <text evidence="2">The sequence shown here is derived from an EMBL/GenBank/DDBJ whole genome shotgun (WGS) entry which is preliminary data.</text>
</comment>
<keyword evidence="3" id="KW-1185">Reference proteome</keyword>
<dbReference type="OrthoDB" id="8020873at2"/>
<dbReference type="Proteomes" id="UP000286997">
    <property type="component" value="Unassembled WGS sequence"/>
</dbReference>
<feature type="region of interest" description="Disordered" evidence="1">
    <location>
        <begin position="103"/>
        <end position="134"/>
    </location>
</feature>
<feature type="compositionally biased region" description="Low complexity" evidence="1">
    <location>
        <begin position="118"/>
        <end position="134"/>
    </location>
</feature>
<dbReference type="EMBL" id="SACP01000023">
    <property type="protein sequence ID" value="RVU15203.1"/>
    <property type="molecule type" value="Genomic_DNA"/>
</dbReference>
<gene>
    <name evidence="2" type="ORF">EOE48_20560</name>
</gene>
<organism evidence="2 3">
    <name type="scientific">Methylobacterium oryzihabitans</name>
    <dbReference type="NCBI Taxonomy" id="2499852"/>
    <lineage>
        <taxon>Bacteria</taxon>
        <taxon>Pseudomonadati</taxon>
        <taxon>Pseudomonadota</taxon>
        <taxon>Alphaproteobacteria</taxon>
        <taxon>Hyphomicrobiales</taxon>
        <taxon>Methylobacteriaceae</taxon>
        <taxon>Methylobacterium</taxon>
    </lineage>
</organism>
<protein>
    <submittedName>
        <fullName evidence="2">Uncharacterized protein</fullName>
    </submittedName>
</protein>
<dbReference type="RefSeq" id="WP_127732638.1">
    <property type="nucleotide sequence ID" value="NZ_SACP01000023.1"/>
</dbReference>
<sequence>MPRERLPARRGTATFTFFHDGIEYRVQYSLYADGRLGEIFLNGGKLDTQADILARDCAIAASLAFQCGCTADALRAALTRTGLGGPAGPLAVALDIIAADRGSARVASEPGPPPIDTPPTAAETAAGPAHEAAL</sequence>
<dbReference type="AlphaFoldDB" id="A0A3S2YNG2"/>
<evidence type="ECO:0000313" key="2">
    <source>
        <dbReference type="EMBL" id="RVU15203.1"/>
    </source>
</evidence>
<proteinExistence type="predicted"/>
<evidence type="ECO:0000313" key="3">
    <source>
        <dbReference type="Proteomes" id="UP000286997"/>
    </source>
</evidence>
<evidence type="ECO:0000256" key="1">
    <source>
        <dbReference type="SAM" id="MobiDB-lite"/>
    </source>
</evidence>
<accession>A0A3S2YNG2</accession>
<name>A0A3S2YNG2_9HYPH</name>
<reference evidence="2 3" key="1">
    <citation type="submission" date="2019-01" db="EMBL/GenBank/DDBJ databases">
        <authorList>
            <person name="Chen W.-M."/>
        </authorList>
    </citation>
    <scope>NUCLEOTIDE SEQUENCE [LARGE SCALE GENOMIC DNA]</scope>
    <source>
        <strain evidence="2 3">TER-1</strain>
    </source>
</reference>